<dbReference type="EMBL" id="CP058606">
    <property type="protein sequence ID" value="QLG72048.1"/>
    <property type="molecule type" value="Genomic_DNA"/>
</dbReference>
<dbReference type="InterPro" id="IPR046341">
    <property type="entry name" value="SET_dom_sf"/>
</dbReference>
<dbReference type="SUPFAM" id="SSF82199">
    <property type="entry name" value="SET domain"/>
    <property type="match status" value="1"/>
</dbReference>
<feature type="domain" description="SET" evidence="1">
    <location>
        <begin position="18"/>
        <end position="280"/>
    </location>
</feature>
<dbReference type="Proteomes" id="UP000509704">
    <property type="component" value="Chromosome 3"/>
</dbReference>
<protein>
    <recommendedName>
        <fullName evidence="1">SET domain-containing protein</fullName>
    </recommendedName>
</protein>
<evidence type="ECO:0000259" key="1">
    <source>
        <dbReference type="PROSITE" id="PS50280"/>
    </source>
</evidence>
<dbReference type="InterPro" id="IPR001214">
    <property type="entry name" value="SET_dom"/>
</dbReference>
<name>A0A7H9B092_ZYGMR</name>
<dbReference type="GeneID" id="59235746"/>
<evidence type="ECO:0000313" key="2">
    <source>
        <dbReference type="EMBL" id="QLG72048.1"/>
    </source>
</evidence>
<keyword evidence="3" id="KW-1185">Reference proteome</keyword>
<organism evidence="2 3">
    <name type="scientific">Zygotorulaspora mrakii</name>
    <name type="common">Zygosaccharomyces mrakii</name>
    <dbReference type="NCBI Taxonomy" id="42260"/>
    <lineage>
        <taxon>Eukaryota</taxon>
        <taxon>Fungi</taxon>
        <taxon>Dikarya</taxon>
        <taxon>Ascomycota</taxon>
        <taxon>Saccharomycotina</taxon>
        <taxon>Saccharomycetes</taxon>
        <taxon>Saccharomycetales</taxon>
        <taxon>Saccharomycetaceae</taxon>
        <taxon>Zygotorulaspora</taxon>
    </lineage>
</organism>
<gene>
    <name evidence="2" type="ORF">HG535_0C04020</name>
</gene>
<proteinExistence type="predicted"/>
<evidence type="ECO:0000313" key="3">
    <source>
        <dbReference type="Proteomes" id="UP000509704"/>
    </source>
</evidence>
<dbReference type="OrthoDB" id="441812at2759"/>
<dbReference type="RefSeq" id="XP_037143776.1">
    <property type="nucleotide sequence ID" value="XM_037287881.1"/>
</dbReference>
<dbReference type="AlphaFoldDB" id="A0A7H9B092"/>
<accession>A0A7H9B092</accession>
<dbReference type="PROSITE" id="PS50280">
    <property type="entry name" value="SET"/>
    <property type="match status" value="1"/>
</dbReference>
<dbReference type="Gene3D" id="3.90.1410.10">
    <property type="entry name" value="set domain protein methyltransferase, domain 1"/>
    <property type="match status" value="1"/>
</dbReference>
<sequence length="585" mass="67366">MSSTLKWFSRNAGVQVHNALSVKESSVDDPSSGLGLFVDRTKIDREEMDGMKDIELLRIAKTATISTYRINSILKDSSQYSCKQACQRTQERMKKAIRDFLSLKFLTAITTESVVLVVELLILHSLKGEYEIPRTLDYYIETVLLETKVNSILLCDQKSLSIYEHLFPCKLFGSIFEVVDSFLAKYIPEKSCSLMTIQQMFAAVQSRTLEIPKQVSADSEDFTVETTLVPVLDFANHDNSLQNAHFDVDRETQDVLLLLELPKCDRLSDNEEFEVFISYSPAEDLMHFCGTYGFAPQTNNATQYFNMSLHRSYLKNHAHLNVNLRLFYKWLAINPVIQLIKHEEKWYINDTGDEFASLLLPFISLGHGLGKSCWEYDSHSYRTFAFFRMSQDEHSHDHQALLNIYAKKVIQMENDNQDYIDLPQLAWTMRFKNDDGALLHGRLTAQEALEVAPFHEPEIFGDAISSFSNYFITYLEWRLNVLREARNEHGTESPILHVLENEISIAESIIKDKIPLFWTDLEPEAQAMPFSYPLPALHITHELSPLTKETPMIPDFASLALNDFDPSKQTDFLVEELEKYKSFVY</sequence>
<dbReference type="KEGG" id="zmk:HG535_0C04020"/>
<reference evidence="2 3" key="1">
    <citation type="submission" date="2020-07" db="EMBL/GenBank/DDBJ databases">
        <title>The yeast mating-type switching endonuclease HO is a domesticated member of an unorthodox homing genetic element family.</title>
        <authorList>
            <person name="Coughlan A.Y."/>
            <person name="Lombardi L."/>
            <person name="Braun-Galleani S."/>
            <person name="Martos A.R."/>
            <person name="Galeote V."/>
            <person name="Bigey F."/>
            <person name="Dequin S."/>
            <person name="Byrne K.P."/>
            <person name="Wolfe K.H."/>
        </authorList>
    </citation>
    <scope>NUCLEOTIDE SEQUENCE [LARGE SCALE GENOMIC DNA]</scope>
    <source>
        <strain evidence="2 3">NRRL Y-6702</strain>
    </source>
</reference>